<dbReference type="EMBL" id="CM023483">
    <property type="protein sequence ID" value="KAH6935494.1"/>
    <property type="molecule type" value="Genomic_DNA"/>
</dbReference>
<proteinExistence type="predicted"/>
<reference evidence="1" key="1">
    <citation type="submission" date="2020-05" db="EMBL/GenBank/DDBJ databases">
        <title>Large-scale comparative analyses of tick genomes elucidate their genetic diversity and vector capacities.</title>
        <authorList>
            <person name="Jia N."/>
            <person name="Wang J."/>
            <person name="Shi W."/>
            <person name="Du L."/>
            <person name="Sun Y."/>
            <person name="Zhan W."/>
            <person name="Jiang J."/>
            <person name="Wang Q."/>
            <person name="Zhang B."/>
            <person name="Ji P."/>
            <person name="Sakyi L.B."/>
            <person name="Cui X."/>
            <person name="Yuan T."/>
            <person name="Jiang B."/>
            <person name="Yang W."/>
            <person name="Lam T.T.-Y."/>
            <person name="Chang Q."/>
            <person name="Ding S."/>
            <person name="Wang X."/>
            <person name="Zhu J."/>
            <person name="Ruan X."/>
            <person name="Zhao L."/>
            <person name="Wei J."/>
            <person name="Que T."/>
            <person name="Du C."/>
            <person name="Cheng J."/>
            <person name="Dai P."/>
            <person name="Han X."/>
            <person name="Huang E."/>
            <person name="Gao Y."/>
            <person name="Liu J."/>
            <person name="Shao H."/>
            <person name="Ye R."/>
            <person name="Li L."/>
            <person name="Wei W."/>
            <person name="Wang X."/>
            <person name="Wang C."/>
            <person name="Yang T."/>
            <person name="Huo Q."/>
            <person name="Li W."/>
            <person name="Guo W."/>
            <person name="Chen H."/>
            <person name="Zhou L."/>
            <person name="Ni X."/>
            <person name="Tian J."/>
            <person name="Zhou Y."/>
            <person name="Sheng Y."/>
            <person name="Liu T."/>
            <person name="Pan Y."/>
            <person name="Xia L."/>
            <person name="Li J."/>
            <person name="Zhao F."/>
            <person name="Cao W."/>
        </authorList>
    </citation>
    <scope>NUCLEOTIDE SEQUENCE</scope>
    <source>
        <strain evidence="1">Hyas-2018</strain>
    </source>
</reference>
<keyword evidence="2" id="KW-1185">Reference proteome</keyword>
<name>A0ACB7SNZ6_HYAAI</name>
<sequence>MGDGELRKRTYTSAASAKMVREQRHQRSLGNSQSSSCSGHALRAGGPRGNETDGIFICFYFVHAPARHNVGRRRARGEALLKDARESARFVHAAQNATPAKVEQVAIALALLDDSKQQIFTDSRAAVRAFAPGSVSAEIYHILGHRDISPHIWFPAHLGSRLASMTKLNEIAHAQARELTALGSLGNLRTPIFSGH</sequence>
<organism evidence="1 2">
    <name type="scientific">Hyalomma asiaticum</name>
    <name type="common">Tick</name>
    <dbReference type="NCBI Taxonomy" id="266040"/>
    <lineage>
        <taxon>Eukaryota</taxon>
        <taxon>Metazoa</taxon>
        <taxon>Ecdysozoa</taxon>
        <taxon>Arthropoda</taxon>
        <taxon>Chelicerata</taxon>
        <taxon>Arachnida</taxon>
        <taxon>Acari</taxon>
        <taxon>Parasitiformes</taxon>
        <taxon>Ixodida</taxon>
        <taxon>Ixodoidea</taxon>
        <taxon>Ixodidae</taxon>
        <taxon>Hyalomminae</taxon>
        <taxon>Hyalomma</taxon>
    </lineage>
</organism>
<accession>A0ACB7SNZ6</accession>
<protein>
    <submittedName>
        <fullName evidence="1">Uncharacterized protein</fullName>
    </submittedName>
</protein>
<dbReference type="Proteomes" id="UP000821845">
    <property type="component" value="Chromosome 3"/>
</dbReference>
<evidence type="ECO:0000313" key="1">
    <source>
        <dbReference type="EMBL" id="KAH6935494.1"/>
    </source>
</evidence>
<gene>
    <name evidence="1" type="ORF">HPB50_006252</name>
</gene>
<evidence type="ECO:0000313" key="2">
    <source>
        <dbReference type="Proteomes" id="UP000821845"/>
    </source>
</evidence>
<comment type="caution">
    <text evidence="1">The sequence shown here is derived from an EMBL/GenBank/DDBJ whole genome shotgun (WGS) entry which is preliminary data.</text>
</comment>